<name>A0A0K0FZY0_STRVS</name>
<organism evidence="1 2">
    <name type="scientific">Strongyloides venezuelensis</name>
    <name type="common">Threadworm</name>
    <dbReference type="NCBI Taxonomy" id="75913"/>
    <lineage>
        <taxon>Eukaryota</taxon>
        <taxon>Metazoa</taxon>
        <taxon>Ecdysozoa</taxon>
        <taxon>Nematoda</taxon>
        <taxon>Chromadorea</taxon>
        <taxon>Rhabditida</taxon>
        <taxon>Tylenchina</taxon>
        <taxon>Panagrolaimomorpha</taxon>
        <taxon>Strongyloidoidea</taxon>
        <taxon>Strongyloididae</taxon>
        <taxon>Strongyloides</taxon>
    </lineage>
</organism>
<evidence type="ECO:0000313" key="2">
    <source>
        <dbReference type="WBParaSite" id="SVE_1801200.1"/>
    </source>
</evidence>
<reference evidence="1" key="1">
    <citation type="submission" date="2014-07" db="EMBL/GenBank/DDBJ databases">
        <authorList>
            <person name="Martin A.A"/>
            <person name="De Silva N."/>
        </authorList>
    </citation>
    <scope>NUCLEOTIDE SEQUENCE</scope>
</reference>
<keyword evidence="1" id="KW-1185">Reference proteome</keyword>
<sequence length="124" mass="14650">MIFDNGFFEEENEYAHIVVPFHKKNHNTGKFICGKLQQPTLPDLLMGHKIYHSFIGYEEVRGVINPLNDEIKCQSSDDPKHHYHFGYSETDTNYMSERLMDVMAIRNKDSNHKFYAGQKIYIYK</sequence>
<dbReference type="Proteomes" id="UP000035680">
    <property type="component" value="Unassembled WGS sequence"/>
</dbReference>
<reference evidence="2" key="2">
    <citation type="submission" date="2015-08" db="UniProtKB">
        <authorList>
            <consortium name="WormBaseParasite"/>
        </authorList>
    </citation>
    <scope>IDENTIFICATION</scope>
</reference>
<dbReference type="AlphaFoldDB" id="A0A0K0FZY0"/>
<dbReference type="WBParaSite" id="SVE_1801200.1">
    <property type="protein sequence ID" value="SVE_1801200.1"/>
    <property type="gene ID" value="SVE_1801200"/>
</dbReference>
<accession>A0A0K0FZY0</accession>
<protein>
    <submittedName>
        <fullName evidence="2">Uncharacterized protein</fullName>
    </submittedName>
</protein>
<proteinExistence type="predicted"/>
<evidence type="ECO:0000313" key="1">
    <source>
        <dbReference type="Proteomes" id="UP000035680"/>
    </source>
</evidence>